<name>A0A7R9KWH9_9ACAR</name>
<dbReference type="EMBL" id="OC862575">
    <property type="protein sequence ID" value="CAD7630350.1"/>
    <property type="molecule type" value="Genomic_DNA"/>
</dbReference>
<feature type="domain" description="Transketolase C-terminal" evidence="6">
    <location>
        <begin position="37"/>
        <end position="159"/>
    </location>
</feature>
<organism evidence="7">
    <name type="scientific">Medioppia subpectinata</name>
    <dbReference type="NCBI Taxonomy" id="1979941"/>
    <lineage>
        <taxon>Eukaryota</taxon>
        <taxon>Metazoa</taxon>
        <taxon>Ecdysozoa</taxon>
        <taxon>Arthropoda</taxon>
        <taxon>Chelicerata</taxon>
        <taxon>Arachnida</taxon>
        <taxon>Acari</taxon>
        <taxon>Acariformes</taxon>
        <taxon>Sarcoptiformes</taxon>
        <taxon>Oribatida</taxon>
        <taxon>Brachypylina</taxon>
        <taxon>Oppioidea</taxon>
        <taxon>Oppiidae</taxon>
        <taxon>Medioppia</taxon>
    </lineage>
</organism>
<evidence type="ECO:0000256" key="4">
    <source>
        <dbReference type="ARBA" id="ARBA00022842"/>
    </source>
</evidence>
<dbReference type="Pfam" id="PF02780">
    <property type="entry name" value="Transketolase_C"/>
    <property type="match status" value="1"/>
</dbReference>
<keyword evidence="5" id="KW-0786">Thiamine pyrophosphate</keyword>
<evidence type="ECO:0000256" key="5">
    <source>
        <dbReference type="ARBA" id="ARBA00023052"/>
    </source>
</evidence>
<dbReference type="Gene3D" id="3.40.50.920">
    <property type="match status" value="1"/>
</dbReference>
<dbReference type="EMBL" id="CAJPIZ010008000">
    <property type="protein sequence ID" value="CAG2110780.1"/>
    <property type="molecule type" value="Genomic_DNA"/>
</dbReference>
<evidence type="ECO:0000313" key="7">
    <source>
        <dbReference type="EMBL" id="CAD7630350.1"/>
    </source>
</evidence>
<evidence type="ECO:0000256" key="3">
    <source>
        <dbReference type="ARBA" id="ARBA00022723"/>
    </source>
</evidence>
<sequence length="167" mass="18015">MERAMELCAQSHGIAFIRTSRPTFPVIYKNDEPFAVGKAKVVRKYGGEQVLLIGAGVTLHEALKAADELASKYQIKARVIDPFTIKPIDKETIIANAKECGGKIITIEDHYPEGGLGEAVASAVASENIRVQILAVRDIPRSGPPQALIDMFGIGSKSIVNAVLNFK</sequence>
<dbReference type="GO" id="GO:0046872">
    <property type="term" value="F:metal ion binding"/>
    <property type="evidence" value="ECO:0007669"/>
    <property type="project" value="UniProtKB-KW"/>
</dbReference>
<keyword evidence="8" id="KW-1185">Reference proteome</keyword>
<dbReference type="InterPro" id="IPR033248">
    <property type="entry name" value="Transketolase_C"/>
</dbReference>
<dbReference type="Proteomes" id="UP000759131">
    <property type="component" value="Unassembled WGS sequence"/>
</dbReference>
<evidence type="ECO:0000313" key="8">
    <source>
        <dbReference type="Proteomes" id="UP000759131"/>
    </source>
</evidence>
<dbReference type="PANTHER" id="PTHR43195">
    <property type="entry name" value="TRANSKETOLASE"/>
    <property type="match status" value="1"/>
</dbReference>
<dbReference type="GO" id="GO:0004802">
    <property type="term" value="F:transketolase activity"/>
    <property type="evidence" value="ECO:0007669"/>
    <property type="project" value="UniProtKB-EC"/>
</dbReference>
<keyword evidence="4" id="KW-0460">Magnesium</keyword>
<evidence type="ECO:0000256" key="1">
    <source>
        <dbReference type="ARBA" id="ARBA00013152"/>
    </source>
</evidence>
<dbReference type="AlphaFoldDB" id="A0A7R9KWH9"/>
<evidence type="ECO:0000256" key="2">
    <source>
        <dbReference type="ARBA" id="ARBA00022679"/>
    </source>
</evidence>
<dbReference type="SUPFAM" id="SSF52922">
    <property type="entry name" value="TK C-terminal domain-like"/>
    <property type="match status" value="1"/>
</dbReference>
<dbReference type="OrthoDB" id="6412870at2759"/>
<dbReference type="PANTHER" id="PTHR43195:SF1">
    <property type="entry name" value="FI06132P-RELATED"/>
    <property type="match status" value="1"/>
</dbReference>
<evidence type="ECO:0000259" key="6">
    <source>
        <dbReference type="Pfam" id="PF02780"/>
    </source>
</evidence>
<protein>
    <recommendedName>
        <fullName evidence="1">transketolase</fullName>
        <ecNumber evidence="1">2.2.1.1</ecNumber>
    </recommendedName>
</protein>
<accession>A0A7R9KWH9</accession>
<dbReference type="GO" id="GO:0030976">
    <property type="term" value="F:thiamine pyrophosphate binding"/>
    <property type="evidence" value="ECO:0007669"/>
    <property type="project" value="TreeGrafter"/>
</dbReference>
<dbReference type="InterPro" id="IPR051424">
    <property type="entry name" value="Transketolase-like"/>
</dbReference>
<dbReference type="InterPro" id="IPR009014">
    <property type="entry name" value="Transketo_C/PFOR_II"/>
</dbReference>
<dbReference type="EC" id="2.2.1.1" evidence="1"/>
<gene>
    <name evidence="7" type="ORF">OSB1V03_LOCUS10763</name>
</gene>
<proteinExistence type="predicted"/>
<keyword evidence="3" id="KW-0479">Metal-binding</keyword>
<keyword evidence="2" id="KW-0808">Transferase</keyword>
<reference evidence="7" key="1">
    <citation type="submission" date="2020-11" db="EMBL/GenBank/DDBJ databases">
        <authorList>
            <person name="Tran Van P."/>
        </authorList>
    </citation>
    <scope>NUCLEOTIDE SEQUENCE</scope>
</reference>